<dbReference type="Proteomes" id="UP000315736">
    <property type="component" value="Unassembled WGS sequence"/>
</dbReference>
<proteinExistence type="predicted"/>
<comment type="caution">
    <text evidence="9">The sequence shown here is derived from an EMBL/GenBank/DDBJ whole genome shotgun (WGS) entry which is preliminary data.</text>
</comment>
<evidence type="ECO:0000313" key="10">
    <source>
        <dbReference type="Proteomes" id="UP000315736"/>
    </source>
</evidence>
<keyword evidence="5 6" id="KW-0408">Iron</keyword>
<accession>A0A554WDM5</accession>
<keyword evidence="10" id="KW-1185">Reference proteome</keyword>
<name>A0A554WDM5_9BURK</name>
<keyword evidence="1" id="KW-0813">Transport</keyword>
<keyword evidence="4" id="KW-0249">Electron transport</keyword>
<evidence type="ECO:0000256" key="3">
    <source>
        <dbReference type="ARBA" id="ARBA00022723"/>
    </source>
</evidence>
<dbReference type="EMBL" id="VJNB01000001">
    <property type="protein sequence ID" value="TSE21685.1"/>
    <property type="molecule type" value="Genomic_DNA"/>
</dbReference>
<evidence type="ECO:0000256" key="2">
    <source>
        <dbReference type="ARBA" id="ARBA00022617"/>
    </source>
</evidence>
<dbReference type="InterPro" id="IPR009056">
    <property type="entry name" value="Cyt_c-like_dom"/>
</dbReference>
<evidence type="ECO:0000256" key="5">
    <source>
        <dbReference type="ARBA" id="ARBA00023004"/>
    </source>
</evidence>
<dbReference type="PROSITE" id="PS51007">
    <property type="entry name" value="CYTC"/>
    <property type="match status" value="1"/>
</dbReference>
<dbReference type="InterPro" id="IPR036909">
    <property type="entry name" value="Cyt_c-like_dom_sf"/>
</dbReference>
<keyword evidence="7" id="KW-0732">Signal</keyword>
<dbReference type="Pfam" id="PF00034">
    <property type="entry name" value="Cytochrom_C"/>
    <property type="match status" value="1"/>
</dbReference>
<evidence type="ECO:0000256" key="1">
    <source>
        <dbReference type="ARBA" id="ARBA00022448"/>
    </source>
</evidence>
<evidence type="ECO:0000259" key="8">
    <source>
        <dbReference type="PROSITE" id="PS51007"/>
    </source>
</evidence>
<reference evidence="9 10" key="1">
    <citation type="submission" date="2019-07" db="EMBL/GenBank/DDBJ databases">
        <title>Tepidimonas alkaliphilus YIM 72238 draft genome.</title>
        <authorList>
            <person name="Da Costa M.S."/>
            <person name="Froufe H.J.C."/>
            <person name="Egas C."/>
            <person name="Albuquerque L."/>
        </authorList>
    </citation>
    <scope>NUCLEOTIDE SEQUENCE [LARGE SCALE GENOMIC DNA]</scope>
    <source>
        <strain evidence="9 10">YIM 72238</strain>
    </source>
</reference>
<dbReference type="GO" id="GO:0020037">
    <property type="term" value="F:heme binding"/>
    <property type="evidence" value="ECO:0007669"/>
    <property type="project" value="InterPro"/>
</dbReference>
<evidence type="ECO:0000256" key="4">
    <source>
        <dbReference type="ARBA" id="ARBA00022982"/>
    </source>
</evidence>
<dbReference type="AlphaFoldDB" id="A0A554WDM5"/>
<dbReference type="Gene3D" id="1.10.760.10">
    <property type="entry name" value="Cytochrome c-like domain"/>
    <property type="match status" value="1"/>
</dbReference>
<keyword evidence="2 6" id="KW-0349">Heme</keyword>
<evidence type="ECO:0000313" key="9">
    <source>
        <dbReference type="EMBL" id="TSE21685.1"/>
    </source>
</evidence>
<dbReference type="InterPro" id="IPR050597">
    <property type="entry name" value="Cytochrome_c_Oxidase_Subunit"/>
</dbReference>
<dbReference type="SUPFAM" id="SSF46626">
    <property type="entry name" value="Cytochrome c"/>
    <property type="match status" value="1"/>
</dbReference>
<sequence length="152" mass="15996">MRRMIPTLLAAAALLGIGTAAGAAPAAHEAAPASAWTSASLRQALAALPPGDAKRGEQVHRQMFCASCHGEVGVAPTLNWAHLAGQKASYTAKMLLDYQQGRRLETEGARLMRDVAQMLTPQQIADVAAYYASLPLPRDDGTPRPVSSVTHA</sequence>
<dbReference type="PANTHER" id="PTHR33751:SF9">
    <property type="entry name" value="CYTOCHROME C4"/>
    <property type="match status" value="1"/>
</dbReference>
<evidence type="ECO:0000256" key="6">
    <source>
        <dbReference type="PROSITE-ProRule" id="PRU00433"/>
    </source>
</evidence>
<feature type="signal peptide" evidence="7">
    <location>
        <begin position="1"/>
        <end position="23"/>
    </location>
</feature>
<evidence type="ECO:0000256" key="7">
    <source>
        <dbReference type="SAM" id="SignalP"/>
    </source>
</evidence>
<keyword evidence="3 6" id="KW-0479">Metal-binding</keyword>
<dbReference type="RefSeq" id="WP_185970026.1">
    <property type="nucleotide sequence ID" value="NZ_VJNB01000001.1"/>
</dbReference>
<dbReference type="GO" id="GO:0046872">
    <property type="term" value="F:metal ion binding"/>
    <property type="evidence" value="ECO:0007669"/>
    <property type="project" value="UniProtKB-KW"/>
</dbReference>
<protein>
    <submittedName>
        <fullName evidence="9">Cytochrome c4</fullName>
    </submittedName>
</protein>
<dbReference type="PANTHER" id="PTHR33751">
    <property type="entry name" value="CBB3-TYPE CYTOCHROME C OXIDASE SUBUNIT FIXP"/>
    <property type="match status" value="1"/>
</dbReference>
<dbReference type="GO" id="GO:0009055">
    <property type="term" value="F:electron transfer activity"/>
    <property type="evidence" value="ECO:0007669"/>
    <property type="project" value="InterPro"/>
</dbReference>
<feature type="chain" id="PRO_5022014646" evidence="7">
    <location>
        <begin position="24"/>
        <end position="152"/>
    </location>
</feature>
<feature type="domain" description="Cytochrome c" evidence="8">
    <location>
        <begin position="51"/>
        <end position="135"/>
    </location>
</feature>
<organism evidence="9 10">
    <name type="scientific">Tepidimonas alkaliphilus</name>
    <dbReference type="NCBI Taxonomy" id="2588942"/>
    <lineage>
        <taxon>Bacteria</taxon>
        <taxon>Pseudomonadati</taxon>
        <taxon>Pseudomonadota</taxon>
        <taxon>Betaproteobacteria</taxon>
        <taxon>Burkholderiales</taxon>
        <taxon>Tepidimonas</taxon>
    </lineage>
</organism>
<gene>
    <name evidence="9" type="ORF">Talka_00365</name>
</gene>